<proteinExistence type="predicted"/>
<feature type="signal peptide" evidence="1">
    <location>
        <begin position="1"/>
        <end position="23"/>
    </location>
</feature>
<keyword evidence="1" id="KW-0732">Signal</keyword>
<reference evidence="2" key="1">
    <citation type="submission" date="2021-01" db="EMBL/GenBank/DDBJ databases">
        <authorList>
            <person name="Corre E."/>
            <person name="Pelletier E."/>
            <person name="Niang G."/>
            <person name="Scheremetjew M."/>
            <person name="Finn R."/>
            <person name="Kale V."/>
            <person name="Holt S."/>
            <person name="Cochrane G."/>
            <person name="Meng A."/>
            <person name="Brown T."/>
            <person name="Cohen L."/>
        </authorList>
    </citation>
    <scope>NUCLEOTIDE SEQUENCE</scope>
    <source>
        <strain evidence="2">10249 10 AB</strain>
    </source>
</reference>
<evidence type="ECO:0000256" key="1">
    <source>
        <dbReference type="SAM" id="SignalP"/>
    </source>
</evidence>
<protein>
    <submittedName>
        <fullName evidence="2">Uncharacterized protein</fullName>
    </submittedName>
</protein>
<evidence type="ECO:0000313" key="2">
    <source>
        <dbReference type="EMBL" id="CAE0710261.1"/>
    </source>
</evidence>
<accession>A0A7S4ACG3</accession>
<organism evidence="2">
    <name type="scientific">Pseudo-nitzschia australis</name>
    <dbReference type="NCBI Taxonomy" id="44445"/>
    <lineage>
        <taxon>Eukaryota</taxon>
        <taxon>Sar</taxon>
        <taxon>Stramenopiles</taxon>
        <taxon>Ochrophyta</taxon>
        <taxon>Bacillariophyta</taxon>
        <taxon>Bacillariophyceae</taxon>
        <taxon>Bacillariophycidae</taxon>
        <taxon>Bacillariales</taxon>
        <taxon>Bacillariaceae</taxon>
        <taxon>Pseudo-nitzschia</taxon>
    </lineage>
</organism>
<dbReference type="AlphaFoldDB" id="A0A7S4ACG3"/>
<feature type="chain" id="PRO_5031193861" evidence="1">
    <location>
        <begin position="24"/>
        <end position="147"/>
    </location>
</feature>
<dbReference type="EMBL" id="HBIX01003846">
    <property type="protein sequence ID" value="CAE0710261.1"/>
    <property type="molecule type" value="Transcribed_RNA"/>
</dbReference>
<sequence>MILKMKAFFVFTLAVATKASVSAVHYEEPPCGSDEKAVQIMGIDGVFCSPECTPECPTDTPDGVTAVPTCALQSPTGDQYCAILCTPSVVKGGDCGPKMECAPIPGSGGFGLCVYPASSTFLRSPESIKAEFIDIFASGAETTTTMA</sequence>
<gene>
    <name evidence="2" type="ORF">PAUS00366_LOCUS2988</name>
</gene>
<name>A0A7S4ACG3_9STRA</name>